<evidence type="ECO:0000313" key="3">
    <source>
        <dbReference type="Proteomes" id="UP000051952"/>
    </source>
</evidence>
<evidence type="ECO:0000256" key="1">
    <source>
        <dbReference type="SAM" id="MobiDB-lite"/>
    </source>
</evidence>
<dbReference type="EMBL" id="CYKH01001535">
    <property type="protein sequence ID" value="CUG87513.1"/>
    <property type="molecule type" value="Genomic_DNA"/>
</dbReference>
<feature type="compositionally biased region" description="Polar residues" evidence="1">
    <location>
        <begin position="201"/>
        <end position="211"/>
    </location>
</feature>
<keyword evidence="3" id="KW-1185">Reference proteome</keyword>
<reference evidence="3" key="1">
    <citation type="submission" date="2015-09" db="EMBL/GenBank/DDBJ databases">
        <authorList>
            <consortium name="Pathogen Informatics"/>
        </authorList>
    </citation>
    <scope>NUCLEOTIDE SEQUENCE [LARGE SCALE GENOMIC DNA]</scope>
    <source>
        <strain evidence="3">Lake Konstanz</strain>
    </source>
</reference>
<protein>
    <submittedName>
        <fullName evidence="2">Uncharacterized protein</fullName>
    </submittedName>
</protein>
<feature type="region of interest" description="Disordered" evidence="1">
    <location>
        <begin position="189"/>
        <end position="218"/>
    </location>
</feature>
<dbReference type="VEuPathDB" id="TriTrypDB:BSAL_00135"/>
<organism evidence="2 3">
    <name type="scientific">Bodo saltans</name>
    <name type="common">Flagellated protozoan</name>
    <dbReference type="NCBI Taxonomy" id="75058"/>
    <lineage>
        <taxon>Eukaryota</taxon>
        <taxon>Discoba</taxon>
        <taxon>Euglenozoa</taxon>
        <taxon>Kinetoplastea</taxon>
        <taxon>Metakinetoplastina</taxon>
        <taxon>Eubodonida</taxon>
        <taxon>Bodonidae</taxon>
        <taxon>Bodo</taxon>
    </lineage>
</organism>
<feature type="compositionally biased region" description="Basic and acidic residues" evidence="1">
    <location>
        <begin position="1"/>
        <end position="11"/>
    </location>
</feature>
<dbReference type="AlphaFoldDB" id="A0A0S4JGI2"/>
<proteinExistence type="predicted"/>
<feature type="region of interest" description="Disordered" evidence="1">
    <location>
        <begin position="86"/>
        <end position="108"/>
    </location>
</feature>
<name>A0A0S4JGI2_BODSA</name>
<sequence>MFPKGLGREGDVPDEPLLGIELRHAPRDPDPEAPAASKPPKKRLTTPIALEVEAFTDTNNDDVPDPLGVSLGTSVDIEIMKRTVPASWQQGGSEGASPQQSDNAASGNDTIEIPKALTAELMEKINTSLTLVVKITMLSSGDDVSDVSDDFGLRAGAQVAAEGGTSEDTLFGHVLTRGQGMWQQMLSDVTAPRESGGAESDSATGGNTEQRSSAMSAAAAASAMVAEATAELFQRHPTDAEYSPEWMPLVELYCSDEIAPMAWQRLPPGCWTVLVHCMVDMDHLLLKPSAPWVEATASWSRPAPSAVSSVTEWCPPLRLKLVEHIPHFTTYKEFWVGLFCALDACARIDPIRETRELEEALRGGKTAASPAIRALVDQSMQLLSFVLLSHAPDVVQISALSRSEVESQLEAVQEACQLLSRRFHANPTDNKLAEKTQAQLEGMVAAWRREEATTLKEHAEMLDRARSICEHGSWSLTARRTLAAAGDRSAHSVSEVADTLAMALEAAVALSKAPLVV</sequence>
<dbReference type="Proteomes" id="UP000051952">
    <property type="component" value="Unassembled WGS sequence"/>
</dbReference>
<accession>A0A0S4JGI2</accession>
<evidence type="ECO:0000313" key="2">
    <source>
        <dbReference type="EMBL" id="CUG87513.1"/>
    </source>
</evidence>
<feature type="region of interest" description="Disordered" evidence="1">
    <location>
        <begin position="1"/>
        <end position="47"/>
    </location>
</feature>
<feature type="compositionally biased region" description="Basic and acidic residues" evidence="1">
    <location>
        <begin position="21"/>
        <end position="30"/>
    </location>
</feature>
<gene>
    <name evidence="2" type="ORF">BSAL_00135</name>
</gene>